<dbReference type="Gene3D" id="1.20.120.1630">
    <property type="match status" value="1"/>
</dbReference>
<dbReference type="RefSeq" id="WP_105213900.1">
    <property type="nucleotide sequence ID" value="NZ_CP027062.1"/>
</dbReference>
<evidence type="ECO:0000256" key="5">
    <source>
        <dbReference type="SAM" id="Phobius"/>
    </source>
</evidence>
<evidence type="ECO:0000256" key="1">
    <source>
        <dbReference type="ARBA" id="ARBA00004127"/>
    </source>
</evidence>
<evidence type="ECO:0000313" key="7">
    <source>
        <dbReference type="Proteomes" id="UP000238442"/>
    </source>
</evidence>
<evidence type="ECO:0000256" key="3">
    <source>
        <dbReference type="ARBA" id="ARBA00022989"/>
    </source>
</evidence>
<dbReference type="Pfam" id="PF04191">
    <property type="entry name" value="PEMT"/>
    <property type="match status" value="1"/>
</dbReference>
<dbReference type="OrthoDB" id="9809773at2"/>
<dbReference type="PANTHER" id="PTHR43847:SF1">
    <property type="entry name" value="BLL3993 PROTEIN"/>
    <property type="match status" value="1"/>
</dbReference>
<reference evidence="6 7" key="1">
    <citation type="submission" date="2018-02" db="EMBL/GenBank/DDBJ databases">
        <title>Genomic analysis of the strain RR4-38 isolated from a seawater recirculating aquaculture system.</title>
        <authorList>
            <person name="Kim Y.-S."/>
            <person name="Jang Y.H."/>
            <person name="Kim K.-H."/>
        </authorList>
    </citation>
    <scope>NUCLEOTIDE SEQUENCE [LARGE SCALE GENOMIC DNA]</scope>
    <source>
        <strain evidence="6 7">RR4-38</strain>
    </source>
</reference>
<dbReference type="AlphaFoldDB" id="A0A2S0HSM1"/>
<evidence type="ECO:0000256" key="4">
    <source>
        <dbReference type="ARBA" id="ARBA00023136"/>
    </source>
</evidence>
<dbReference type="GO" id="GO:0012505">
    <property type="term" value="C:endomembrane system"/>
    <property type="evidence" value="ECO:0007669"/>
    <property type="project" value="UniProtKB-SubCell"/>
</dbReference>
<dbReference type="InterPro" id="IPR007318">
    <property type="entry name" value="Phopholipid_MeTrfase"/>
</dbReference>
<keyword evidence="4 5" id="KW-0472">Membrane</keyword>
<dbReference type="KEGG" id="aue:C5O00_00325"/>
<keyword evidence="6" id="KW-0808">Transferase</keyword>
<dbReference type="GO" id="GO:0008168">
    <property type="term" value="F:methyltransferase activity"/>
    <property type="evidence" value="ECO:0007669"/>
    <property type="project" value="UniProtKB-KW"/>
</dbReference>
<comment type="subcellular location">
    <subcellularLocation>
        <location evidence="1">Endomembrane system</location>
        <topology evidence="1">Multi-pass membrane protein</topology>
    </subcellularLocation>
</comment>
<proteinExistence type="predicted"/>
<evidence type="ECO:0000256" key="2">
    <source>
        <dbReference type="ARBA" id="ARBA00022692"/>
    </source>
</evidence>
<dbReference type="GO" id="GO:0032259">
    <property type="term" value="P:methylation"/>
    <property type="evidence" value="ECO:0007669"/>
    <property type="project" value="UniProtKB-KW"/>
</dbReference>
<evidence type="ECO:0000313" key="6">
    <source>
        <dbReference type="EMBL" id="AVI49691.1"/>
    </source>
</evidence>
<dbReference type="EMBL" id="CP027062">
    <property type="protein sequence ID" value="AVI49691.1"/>
    <property type="molecule type" value="Genomic_DNA"/>
</dbReference>
<dbReference type="InterPro" id="IPR052527">
    <property type="entry name" value="Metal_cation-efflux_comp"/>
</dbReference>
<keyword evidence="7" id="KW-1185">Reference proteome</keyword>
<accession>A0A2S0HSM1</accession>
<dbReference type="PANTHER" id="PTHR43847">
    <property type="entry name" value="BLL3993 PROTEIN"/>
    <property type="match status" value="1"/>
</dbReference>
<keyword evidence="3 5" id="KW-1133">Transmembrane helix</keyword>
<protein>
    <submittedName>
        <fullName evidence="6">Isoprenylcysteine carboxylmethyltransferase family protein</fullName>
    </submittedName>
</protein>
<sequence length="150" mass="17155">MKKDFAFVLVQFVLFALYVIDFDLFGITFEMPTWLDLGAVVLGFFGAVVITFGIINMNENLTPFPTPRRNSSLISGGIYKYIRHPIYSGIILLFLAYGLYTGSIGRLIITIILSIVFYFKTELEEELLIERFPGYRHYKGVTGRFFPKLG</sequence>
<keyword evidence="6" id="KW-0489">Methyltransferase</keyword>
<organism evidence="6 7">
    <name type="scientific">Pukyongia salina</name>
    <dbReference type="NCBI Taxonomy" id="2094025"/>
    <lineage>
        <taxon>Bacteria</taxon>
        <taxon>Pseudomonadati</taxon>
        <taxon>Bacteroidota</taxon>
        <taxon>Flavobacteriia</taxon>
        <taxon>Flavobacteriales</taxon>
        <taxon>Flavobacteriaceae</taxon>
        <taxon>Pukyongia</taxon>
    </lineage>
</organism>
<keyword evidence="2 5" id="KW-0812">Transmembrane</keyword>
<dbReference type="Proteomes" id="UP000238442">
    <property type="component" value="Chromosome"/>
</dbReference>
<gene>
    <name evidence="6" type="ORF">C5O00_00325</name>
</gene>
<name>A0A2S0HSM1_9FLAO</name>
<feature type="transmembrane region" description="Helical" evidence="5">
    <location>
        <begin position="37"/>
        <end position="57"/>
    </location>
</feature>